<proteinExistence type="predicted"/>
<evidence type="ECO:0000313" key="3">
    <source>
        <dbReference type="Proteomes" id="UP001604277"/>
    </source>
</evidence>
<feature type="compositionally biased region" description="Basic and acidic residues" evidence="1">
    <location>
        <begin position="86"/>
        <end position="96"/>
    </location>
</feature>
<dbReference type="AlphaFoldDB" id="A0ABD1WQE2"/>
<protein>
    <submittedName>
        <fullName evidence="2">Uncharacterized protein</fullName>
    </submittedName>
</protein>
<sequence>MSGFYFFSVPKLKIRRGGVVDNISPLSLVPSTTSVPEVTVLQTPETMVGSSSFILAVLVVTSEMPSVSSPVGAVPSSENSRQSGKRKAETDGREGAFRTPVPPPAERINIDFCQDKLDPTILGKLPAPAAIAAASVHKYWTSTFEKAADNAELMELLKLAEMYTSRSHVLNCELYKVLVMKVDELRSTVGGDEDVNGLRSENKDLLERLAISKDARARAIYDLTKAKRI</sequence>
<dbReference type="EMBL" id="JBFOLJ010000002">
    <property type="protein sequence ID" value="KAL2551910.1"/>
    <property type="molecule type" value="Genomic_DNA"/>
</dbReference>
<gene>
    <name evidence="2" type="ORF">Fot_05529</name>
</gene>
<feature type="compositionally biased region" description="Low complexity" evidence="1">
    <location>
        <begin position="66"/>
        <end position="77"/>
    </location>
</feature>
<name>A0ABD1WQE2_9LAMI</name>
<feature type="region of interest" description="Disordered" evidence="1">
    <location>
        <begin position="66"/>
        <end position="101"/>
    </location>
</feature>
<evidence type="ECO:0000256" key="1">
    <source>
        <dbReference type="SAM" id="MobiDB-lite"/>
    </source>
</evidence>
<accession>A0ABD1WQE2</accession>
<evidence type="ECO:0000313" key="2">
    <source>
        <dbReference type="EMBL" id="KAL2551910.1"/>
    </source>
</evidence>
<dbReference type="Proteomes" id="UP001604277">
    <property type="component" value="Unassembled WGS sequence"/>
</dbReference>
<reference evidence="3" key="1">
    <citation type="submission" date="2024-07" db="EMBL/GenBank/DDBJ databases">
        <title>Two chromosome-level genome assemblies of Korean endemic species Abeliophyllum distichum and Forsythia ovata (Oleaceae).</title>
        <authorList>
            <person name="Jang H."/>
        </authorList>
    </citation>
    <scope>NUCLEOTIDE SEQUENCE [LARGE SCALE GENOMIC DNA]</scope>
</reference>
<organism evidence="2 3">
    <name type="scientific">Forsythia ovata</name>
    <dbReference type="NCBI Taxonomy" id="205694"/>
    <lineage>
        <taxon>Eukaryota</taxon>
        <taxon>Viridiplantae</taxon>
        <taxon>Streptophyta</taxon>
        <taxon>Embryophyta</taxon>
        <taxon>Tracheophyta</taxon>
        <taxon>Spermatophyta</taxon>
        <taxon>Magnoliopsida</taxon>
        <taxon>eudicotyledons</taxon>
        <taxon>Gunneridae</taxon>
        <taxon>Pentapetalae</taxon>
        <taxon>asterids</taxon>
        <taxon>lamiids</taxon>
        <taxon>Lamiales</taxon>
        <taxon>Oleaceae</taxon>
        <taxon>Forsythieae</taxon>
        <taxon>Forsythia</taxon>
    </lineage>
</organism>
<keyword evidence="3" id="KW-1185">Reference proteome</keyword>
<comment type="caution">
    <text evidence="2">The sequence shown here is derived from an EMBL/GenBank/DDBJ whole genome shotgun (WGS) entry which is preliminary data.</text>
</comment>